<sequence>MIVYHREATISPPGTFPVSPHLFKPSATNTVTCQLTRCDSWVDFLVGLVWFIKLGWSDPVVWVTGYIGSMYFSGLTSDSIIMTRLFSLIQIQSLFDHIGGNPRLQSTTSYSKEKTVEERSFIAAKKLKGGIRHQFLSSWRMKGLESNNKFEFDPLVQGIDLSCMSVFIVTK</sequence>
<dbReference type="EMBL" id="QGKW02002228">
    <property type="protein sequence ID" value="KAF2537191.1"/>
    <property type="molecule type" value="Genomic_DNA"/>
</dbReference>
<reference evidence="2" key="1">
    <citation type="submission" date="2019-12" db="EMBL/GenBank/DDBJ databases">
        <title>Genome sequencing and annotation of Brassica cretica.</title>
        <authorList>
            <person name="Studholme D.J."/>
            <person name="Sarris P.F."/>
        </authorList>
    </citation>
    <scope>NUCLEOTIDE SEQUENCE</scope>
    <source>
        <strain evidence="1">PFS-001/15</strain>
        <strain evidence="2">PFS-102/07</strain>
        <tissue evidence="2">Leaf</tissue>
    </source>
</reference>
<evidence type="ECO:0000313" key="1">
    <source>
        <dbReference type="EMBL" id="KAF2537191.1"/>
    </source>
</evidence>
<evidence type="ECO:0000313" key="2">
    <source>
        <dbReference type="EMBL" id="KAF2576109.1"/>
    </source>
</evidence>
<proteinExistence type="predicted"/>
<comment type="caution">
    <text evidence="2">The sequence shown here is derived from an EMBL/GenBank/DDBJ whole genome shotgun (WGS) entry which is preliminary data.</text>
</comment>
<dbReference type="AlphaFoldDB" id="A0A8S9J2V4"/>
<protein>
    <submittedName>
        <fullName evidence="2">Uncharacterized protein</fullName>
    </submittedName>
</protein>
<dbReference type="EMBL" id="QGKY02001015">
    <property type="protein sequence ID" value="KAF2576109.1"/>
    <property type="molecule type" value="Genomic_DNA"/>
</dbReference>
<organism evidence="2">
    <name type="scientific">Brassica cretica</name>
    <name type="common">Mustard</name>
    <dbReference type="NCBI Taxonomy" id="69181"/>
    <lineage>
        <taxon>Eukaryota</taxon>
        <taxon>Viridiplantae</taxon>
        <taxon>Streptophyta</taxon>
        <taxon>Embryophyta</taxon>
        <taxon>Tracheophyta</taxon>
        <taxon>Spermatophyta</taxon>
        <taxon>Magnoliopsida</taxon>
        <taxon>eudicotyledons</taxon>
        <taxon>Gunneridae</taxon>
        <taxon>Pentapetalae</taxon>
        <taxon>rosids</taxon>
        <taxon>malvids</taxon>
        <taxon>Brassicales</taxon>
        <taxon>Brassicaceae</taxon>
        <taxon>Brassiceae</taxon>
        <taxon>Brassica</taxon>
    </lineage>
</organism>
<gene>
    <name evidence="1" type="ORF">F2Q68_00021073</name>
    <name evidence="2" type="ORF">F2Q70_00003827</name>
</gene>
<accession>A0A8S9J2V4</accession>
<name>A0A8S9J2V4_BRACR</name>
<dbReference type="Proteomes" id="UP000712281">
    <property type="component" value="Unassembled WGS sequence"/>
</dbReference>